<protein>
    <submittedName>
        <fullName evidence="4">Methyltransferase domain-containing protein</fullName>
    </submittedName>
</protein>
<keyword evidence="3" id="KW-0949">S-adenosyl-L-methionine</keyword>
<evidence type="ECO:0000313" key="4">
    <source>
        <dbReference type="EMBL" id="MFK7159694.1"/>
    </source>
</evidence>
<dbReference type="EMBL" id="JBANFI010000001">
    <property type="protein sequence ID" value="MFK7159694.1"/>
    <property type="molecule type" value="Genomic_DNA"/>
</dbReference>
<evidence type="ECO:0000313" key="5">
    <source>
        <dbReference type="Proteomes" id="UP001621714"/>
    </source>
</evidence>
<proteinExistence type="predicted"/>
<organism evidence="4 5">
    <name type="scientific">Marinospirillum alkalitolerans</name>
    <dbReference type="NCBI Taxonomy" id="3123374"/>
    <lineage>
        <taxon>Bacteria</taxon>
        <taxon>Pseudomonadati</taxon>
        <taxon>Pseudomonadota</taxon>
        <taxon>Gammaproteobacteria</taxon>
        <taxon>Oceanospirillales</taxon>
        <taxon>Oceanospirillaceae</taxon>
        <taxon>Marinospirillum</taxon>
    </lineage>
</organism>
<keyword evidence="1 4" id="KW-0489">Methyltransferase</keyword>
<dbReference type="RefSeq" id="WP_405336440.1">
    <property type="nucleotide sequence ID" value="NZ_JBANFI010000001.1"/>
</dbReference>
<comment type="caution">
    <text evidence="4">The sequence shown here is derived from an EMBL/GenBank/DDBJ whole genome shotgun (WGS) entry which is preliminary data.</text>
</comment>
<name>A0ABW8PUX9_9GAMM</name>
<dbReference type="Pfam" id="PF13489">
    <property type="entry name" value="Methyltransf_23"/>
    <property type="match status" value="1"/>
</dbReference>
<keyword evidence="5" id="KW-1185">Reference proteome</keyword>
<dbReference type="InterPro" id="IPR029063">
    <property type="entry name" value="SAM-dependent_MTases_sf"/>
</dbReference>
<dbReference type="GO" id="GO:0008168">
    <property type="term" value="F:methyltransferase activity"/>
    <property type="evidence" value="ECO:0007669"/>
    <property type="project" value="UniProtKB-KW"/>
</dbReference>
<sequence>MSASQDRYFNQGMAARFARNIYASQKGRVRLKMLRRLMRAELPLDRPLRVLDVGGGLGQIACWLAAQGHQVTLAEPAQEMLDYAQRRLTRYPIRVLPLALQDLQGVLEEEAPFDLVVCHAVLEWLQDPAQAVERLKSWVAPGGYLSLMYFNAEALFLANVLRGNWQRALEKDLRGQGKGKRLTPISPLPPTAYQAWLADWQCAPPAGIRVFSDYLRLKLPPEATQERLLALEAGYCQQEPWWRLGRYILIQAQKPAARG</sequence>
<dbReference type="SUPFAM" id="SSF53335">
    <property type="entry name" value="S-adenosyl-L-methionine-dependent methyltransferases"/>
    <property type="match status" value="1"/>
</dbReference>
<dbReference type="PANTHER" id="PTHR43464">
    <property type="entry name" value="METHYLTRANSFERASE"/>
    <property type="match status" value="1"/>
</dbReference>
<evidence type="ECO:0000256" key="3">
    <source>
        <dbReference type="ARBA" id="ARBA00022691"/>
    </source>
</evidence>
<dbReference type="Gene3D" id="3.40.50.150">
    <property type="entry name" value="Vaccinia Virus protein VP39"/>
    <property type="match status" value="1"/>
</dbReference>
<evidence type="ECO:0000256" key="1">
    <source>
        <dbReference type="ARBA" id="ARBA00022603"/>
    </source>
</evidence>
<dbReference type="GO" id="GO:0032259">
    <property type="term" value="P:methylation"/>
    <property type="evidence" value="ECO:0007669"/>
    <property type="project" value="UniProtKB-KW"/>
</dbReference>
<keyword evidence="2" id="KW-0808">Transferase</keyword>
<dbReference type="PANTHER" id="PTHR43464:SF19">
    <property type="entry name" value="UBIQUINONE BIOSYNTHESIS O-METHYLTRANSFERASE, MITOCHONDRIAL"/>
    <property type="match status" value="1"/>
</dbReference>
<dbReference type="Proteomes" id="UP001621714">
    <property type="component" value="Unassembled WGS sequence"/>
</dbReference>
<gene>
    <name evidence="4" type="ORF">V6U78_01405</name>
</gene>
<accession>A0ABW8PUX9</accession>
<reference evidence="4 5" key="1">
    <citation type="submission" date="2024-02" db="EMBL/GenBank/DDBJ databases">
        <title>Marinospirillum sp. MEB 164 isolated from Lonar lake sediment.</title>
        <authorList>
            <person name="Joshi A."/>
            <person name="Thite S."/>
        </authorList>
    </citation>
    <scope>NUCLEOTIDE SEQUENCE [LARGE SCALE GENOMIC DNA]</scope>
    <source>
        <strain evidence="4 5">MEB164</strain>
    </source>
</reference>
<evidence type="ECO:0000256" key="2">
    <source>
        <dbReference type="ARBA" id="ARBA00022679"/>
    </source>
</evidence>
<dbReference type="CDD" id="cd02440">
    <property type="entry name" value="AdoMet_MTases"/>
    <property type="match status" value="1"/>
</dbReference>